<feature type="region of interest" description="Disordered" evidence="1">
    <location>
        <begin position="854"/>
        <end position="873"/>
    </location>
</feature>
<feature type="compositionally biased region" description="Low complexity" evidence="1">
    <location>
        <begin position="321"/>
        <end position="336"/>
    </location>
</feature>
<feature type="compositionally biased region" description="Basic and acidic residues" evidence="1">
    <location>
        <begin position="755"/>
        <end position="764"/>
    </location>
</feature>
<feature type="compositionally biased region" description="Pro residues" evidence="1">
    <location>
        <begin position="395"/>
        <end position="413"/>
    </location>
</feature>
<accession>A0A4Y7T0M7</accession>
<dbReference type="STRING" id="71717.A0A4Y7T0M7"/>
<feature type="compositionally biased region" description="Low complexity" evidence="1">
    <location>
        <begin position="518"/>
        <end position="529"/>
    </location>
</feature>
<proteinExistence type="predicted"/>
<reference evidence="2 3" key="1">
    <citation type="journal article" date="2019" name="Nat. Ecol. Evol.">
        <title>Megaphylogeny resolves global patterns of mushroom evolution.</title>
        <authorList>
            <person name="Varga T."/>
            <person name="Krizsan K."/>
            <person name="Foldi C."/>
            <person name="Dima B."/>
            <person name="Sanchez-Garcia M."/>
            <person name="Sanchez-Ramirez S."/>
            <person name="Szollosi G.J."/>
            <person name="Szarkandi J.G."/>
            <person name="Papp V."/>
            <person name="Albert L."/>
            <person name="Andreopoulos W."/>
            <person name="Angelini C."/>
            <person name="Antonin V."/>
            <person name="Barry K.W."/>
            <person name="Bougher N.L."/>
            <person name="Buchanan P."/>
            <person name="Buyck B."/>
            <person name="Bense V."/>
            <person name="Catcheside P."/>
            <person name="Chovatia M."/>
            <person name="Cooper J."/>
            <person name="Damon W."/>
            <person name="Desjardin D."/>
            <person name="Finy P."/>
            <person name="Geml J."/>
            <person name="Haridas S."/>
            <person name="Hughes K."/>
            <person name="Justo A."/>
            <person name="Karasinski D."/>
            <person name="Kautmanova I."/>
            <person name="Kiss B."/>
            <person name="Kocsube S."/>
            <person name="Kotiranta H."/>
            <person name="LaButti K.M."/>
            <person name="Lechner B.E."/>
            <person name="Liimatainen K."/>
            <person name="Lipzen A."/>
            <person name="Lukacs Z."/>
            <person name="Mihaltcheva S."/>
            <person name="Morgado L.N."/>
            <person name="Niskanen T."/>
            <person name="Noordeloos M.E."/>
            <person name="Ohm R.A."/>
            <person name="Ortiz-Santana B."/>
            <person name="Ovrebo C."/>
            <person name="Racz N."/>
            <person name="Riley R."/>
            <person name="Savchenko A."/>
            <person name="Shiryaev A."/>
            <person name="Soop K."/>
            <person name="Spirin V."/>
            <person name="Szebenyi C."/>
            <person name="Tomsovsky M."/>
            <person name="Tulloss R.E."/>
            <person name="Uehling J."/>
            <person name="Grigoriev I.V."/>
            <person name="Vagvolgyi C."/>
            <person name="Papp T."/>
            <person name="Martin F.M."/>
            <person name="Miettinen O."/>
            <person name="Hibbett D.S."/>
            <person name="Nagy L.G."/>
        </authorList>
    </citation>
    <scope>NUCLEOTIDE SEQUENCE [LARGE SCALE GENOMIC DNA]</scope>
    <source>
        <strain evidence="2 3">FP101781</strain>
    </source>
</reference>
<evidence type="ECO:0000313" key="2">
    <source>
        <dbReference type="EMBL" id="TEB27706.1"/>
    </source>
</evidence>
<feature type="region of interest" description="Disordered" evidence="1">
    <location>
        <begin position="1"/>
        <end position="39"/>
    </location>
</feature>
<feature type="compositionally biased region" description="Basic and acidic residues" evidence="1">
    <location>
        <begin position="1332"/>
        <end position="1345"/>
    </location>
</feature>
<feature type="region of interest" description="Disordered" evidence="1">
    <location>
        <begin position="709"/>
        <end position="775"/>
    </location>
</feature>
<feature type="region of interest" description="Disordered" evidence="1">
    <location>
        <begin position="464"/>
        <end position="565"/>
    </location>
</feature>
<gene>
    <name evidence="2" type="ORF">FA13DRAFT_1712422</name>
</gene>
<organism evidence="2 3">
    <name type="scientific">Coprinellus micaceus</name>
    <name type="common">Glistening ink-cap mushroom</name>
    <name type="synonym">Coprinus micaceus</name>
    <dbReference type="NCBI Taxonomy" id="71717"/>
    <lineage>
        <taxon>Eukaryota</taxon>
        <taxon>Fungi</taxon>
        <taxon>Dikarya</taxon>
        <taxon>Basidiomycota</taxon>
        <taxon>Agaricomycotina</taxon>
        <taxon>Agaricomycetes</taxon>
        <taxon>Agaricomycetidae</taxon>
        <taxon>Agaricales</taxon>
        <taxon>Agaricineae</taxon>
        <taxon>Psathyrellaceae</taxon>
        <taxon>Coprinellus</taxon>
    </lineage>
</organism>
<feature type="compositionally biased region" description="Polar residues" evidence="1">
    <location>
        <begin position="530"/>
        <end position="542"/>
    </location>
</feature>
<evidence type="ECO:0000256" key="1">
    <source>
        <dbReference type="SAM" id="MobiDB-lite"/>
    </source>
</evidence>
<feature type="region of interest" description="Disordered" evidence="1">
    <location>
        <begin position="217"/>
        <end position="353"/>
    </location>
</feature>
<feature type="compositionally biased region" description="Basic residues" evidence="1">
    <location>
        <begin position="864"/>
        <end position="873"/>
    </location>
</feature>
<feature type="compositionally biased region" description="Basic and acidic residues" evidence="1">
    <location>
        <begin position="1282"/>
        <end position="1293"/>
    </location>
</feature>
<protein>
    <submittedName>
        <fullName evidence="2">Uncharacterized protein</fullName>
    </submittedName>
</protein>
<dbReference type="Proteomes" id="UP000298030">
    <property type="component" value="Unassembled WGS sequence"/>
</dbReference>
<comment type="caution">
    <text evidence="2">The sequence shown here is derived from an EMBL/GenBank/DDBJ whole genome shotgun (WGS) entry which is preliminary data.</text>
</comment>
<feature type="compositionally biased region" description="Polar residues" evidence="1">
    <location>
        <begin position="243"/>
        <end position="258"/>
    </location>
</feature>
<name>A0A4Y7T0M7_COPMI</name>
<feature type="compositionally biased region" description="Pro residues" evidence="1">
    <location>
        <begin position="497"/>
        <end position="517"/>
    </location>
</feature>
<dbReference type="EMBL" id="QPFP01000038">
    <property type="protein sequence ID" value="TEB27706.1"/>
    <property type="molecule type" value="Genomic_DNA"/>
</dbReference>
<feature type="compositionally biased region" description="Acidic residues" evidence="1">
    <location>
        <begin position="18"/>
        <end position="38"/>
    </location>
</feature>
<keyword evidence="3" id="KW-1185">Reference proteome</keyword>
<feature type="compositionally biased region" description="Low complexity" evidence="1">
    <location>
        <begin position="464"/>
        <end position="486"/>
    </location>
</feature>
<feature type="region of interest" description="Disordered" evidence="1">
    <location>
        <begin position="1277"/>
        <end position="1356"/>
    </location>
</feature>
<feature type="compositionally biased region" description="Low complexity" evidence="1">
    <location>
        <begin position="259"/>
        <end position="271"/>
    </location>
</feature>
<sequence length="1383" mass="149924">MSIRFPNRSPAESRAPDGDSETAEDGGSDDDMPPLEDVDPSHMTMADVMSLAFQLWQVTGSPYFEALLVYLGRRHYGGSESDWAYWLFCRRIDDWRIEQEERLTMGRGLGHIHLASFITQNRRRHPGAGAVFFCSPTLTPALTFVPSVRVPHPFDTGRPLNVQEQSFILRRSLHTGSLARRTSKDSRPPHGSTTFDLGGLAWLGRVSTFRMPAQLLSRAEGRGRGRNDSTATTPSHPRGFLNLGSSSLTPPSAMATSATFPSQPCTPTPTTSHFPTNPQGAPAYTPPAPGPSNSAHIPAAPAGVGFVTHSGESTPPSHPPQLQQQAFTAAQQTHAHPSFTQPQQPAAHMQGHQVDAPPQFTYAPTPPSMQGQPAPGPTAMHVQPGTAVPAPAPIQPPHNYRPPPSGFFPPASGPNPHQTALAPGLTNQYPSPFLPFPSSSAQPSTFAQVTTATAFAAPAPAVPPVGQTQPAAPVPAAQVSTQAQPALHSQPQMSPAIPSPATPTPQPQNRAPQPPAPRQAAPAPAPTQASHQSSDPGTTTLKRTLRSSEHGGSDVASSGKHTKRTFDSTTYSLPMYSLPLQYCNDDAPFARPPSRRAAASPAPFTNILCIFLPSRETMVFHRNPRAQWLYSTDRDSVPAVPEISSENAPHHCGGWPRAIFESPSTHVSCQTPRNSLWPHGLRFDANTQKRPVRHRPDWECRDLGAPTELSVLSHRPSTSRPLPGPYERENENEGDQPMQARRNDGPRSYWSSDGEGAKLIRDPETTPCTKGARRTPFTLSSCEKTRSGALHWASGRLKGGCGQPCPSSNPPIQVQRWVDARRGCEGVRVEATRKALLTFTVDCGLPKPSSVACRGKDRSPLGSARRRAKSRGGVARRRMAVGVKLVKFEGREITSRMQTKSQAGLDRAQLRTTLGQTSSLYFLPHIFNTFSSINHGSPSCAPYLMSMGLELIGTQGRRAIGWPDHVLAFGVALSGGCVCGTYTNECADAARMSGFSLQSMAGMYEVQVNRPPYWVDPSKTLVQAFGFTVHQAPGKGSRACSPQQMGRMTQYTLRAVMLSIGLPRPSEERTTMMGSRDVDLRMRLRWHTQGLVQNARVLSSNSLDGLVSAWRVGVAEKLQRATLGEHAKKLPLDSVGRRSFPSRLALGYYTHPTCSFTHPDYRFAWLSMGWTDEAVPAQTFQNNMLEGVILSLMYSACLMNPNRDANPMRVVVRTEEAYDVLVEDKSLAPKKPEGTSRVWAPEEVVPPWAGDAAARLKNLKKGPENLILKKGKQSLLSGVVERSTKTTETKRLSSVDADVEVPRGTKRRKVAGISSAAEGRGRSHGGKQGSQKGKERAASDVERNEGGTSVLIELDDDGGVMYESTSLPMVDSHAEVVDLTKED</sequence>
<feature type="region of interest" description="Disordered" evidence="1">
    <location>
        <begin position="395"/>
        <end position="422"/>
    </location>
</feature>
<evidence type="ECO:0000313" key="3">
    <source>
        <dbReference type="Proteomes" id="UP000298030"/>
    </source>
</evidence>